<dbReference type="GO" id="GO:0008757">
    <property type="term" value="F:S-adenosylmethionine-dependent methyltransferase activity"/>
    <property type="evidence" value="ECO:0007669"/>
    <property type="project" value="InterPro"/>
</dbReference>
<dbReference type="PANTHER" id="PTHR45036">
    <property type="entry name" value="METHYLTRANSFERASE LIKE 7B"/>
    <property type="match status" value="1"/>
</dbReference>
<sequence length="200" mass="21767">MPRLVTCACSQGQVMKRRAELVPLAKGDVFELGCGGGINQQFYNAPAISSYSGIDPHDGLLEEARAAAQEKGWPADIRQGIGESIPFPDRFFDSVVCTFTLCSVQDPAKVLSELRRILRPGGQALFLEHGRAPDAKVAGWQDRIEPVWKRMAGGCHLTRPIGSAFRSAGFEVEPMGQGYLPKAPKFAGWNEWGIARKPGV</sequence>
<name>A0A9X1F4Q3_9SPHN</name>
<comment type="caution">
    <text evidence="2">The sequence shown here is derived from an EMBL/GenBank/DDBJ whole genome shotgun (WGS) entry which is preliminary data.</text>
</comment>
<protein>
    <submittedName>
        <fullName evidence="2">Class I SAM-dependent methyltransferase</fullName>
    </submittedName>
</protein>
<keyword evidence="2" id="KW-0489">Methyltransferase</keyword>
<organism evidence="2 3">
    <name type="scientific">Erythrobacter crassostreae</name>
    <dbReference type="NCBI Taxonomy" id="2828328"/>
    <lineage>
        <taxon>Bacteria</taxon>
        <taxon>Pseudomonadati</taxon>
        <taxon>Pseudomonadota</taxon>
        <taxon>Alphaproteobacteria</taxon>
        <taxon>Sphingomonadales</taxon>
        <taxon>Erythrobacteraceae</taxon>
        <taxon>Erythrobacter/Porphyrobacter group</taxon>
        <taxon>Erythrobacter</taxon>
    </lineage>
</organism>
<feature type="domain" description="Methyltransferase type 11" evidence="1">
    <location>
        <begin position="31"/>
        <end position="126"/>
    </location>
</feature>
<accession>A0A9X1F4Q3</accession>
<dbReference type="Pfam" id="PF08241">
    <property type="entry name" value="Methyltransf_11"/>
    <property type="match status" value="1"/>
</dbReference>
<dbReference type="GO" id="GO:0032259">
    <property type="term" value="P:methylation"/>
    <property type="evidence" value="ECO:0007669"/>
    <property type="project" value="UniProtKB-KW"/>
</dbReference>
<evidence type="ECO:0000313" key="2">
    <source>
        <dbReference type="EMBL" id="MBV7260191.1"/>
    </source>
</evidence>
<keyword evidence="2" id="KW-0808">Transferase</keyword>
<dbReference type="AlphaFoldDB" id="A0A9X1F4Q3"/>
<dbReference type="EMBL" id="JAGSPC010000003">
    <property type="protein sequence ID" value="MBV7260191.1"/>
    <property type="molecule type" value="Genomic_DNA"/>
</dbReference>
<dbReference type="RefSeq" id="WP_218405663.1">
    <property type="nucleotide sequence ID" value="NZ_JAGSPC010000003.1"/>
</dbReference>
<evidence type="ECO:0000313" key="3">
    <source>
        <dbReference type="Proteomes" id="UP001138681"/>
    </source>
</evidence>
<proteinExistence type="predicted"/>
<dbReference type="InterPro" id="IPR052356">
    <property type="entry name" value="Thiol_S-MT"/>
</dbReference>
<evidence type="ECO:0000259" key="1">
    <source>
        <dbReference type="Pfam" id="PF08241"/>
    </source>
</evidence>
<keyword evidence="3" id="KW-1185">Reference proteome</keyword>
<dbReference type="CDD" id="cd02440">
    <property type="entry name" value="AdoMet_MTases"/>
    <property type="match status" value="1"/>
</dbReference>
<gene>
    <name evidence="2" type="ORF">KCG46_11485</name>
</gene>
<reference evidence="2" key="1">
    <citation type="submission" date="2021-04" db="EMBL/GenBank/DDBJ databases">
        <authorList>
            <person name="Pira H."/>
            <person name="Risdian C."/>
            <person name="Wink J."/>
        </authorList>
    </citation>
    <scope>NUCLEOTIDE SEQUENCE</scope>
    <source>
        <strain evidence="2">WH158</strain>
    </source>
</reference>
<dbReference type="Proteomes" id="UP001138681">
    <property type="component" value="Unassembled WGS sequence"/>
</dbReference>
<dbReference type="InterPro" id="IPR013216">
    <property type="entry name" value="Methyltransf_11"/>
</dbReference>
<dbReference type="PANTHER" id="PTHR45036:SF1">
    <property type="entry name" value="METHYLTRANSFERASE LIKE 7A"/>
    <property type="match status" value="1"/>
</dbReference>